<dbReference type="InterPro" id="IPR014284">
    <property type="entry name" value="RNA_pol_sigma-70_dom"/>
</dbReference>
<dbReference type="PANTHER" id="PTHR43133">
    <property type="entry name" value="RNA POLYMERASE ECF-TYPE SIGMA FACTO"/>
    <property type="match status" value="1"/>
</dbReference>
<dbReference type="SUPFAM" id="SSF88659">
    <property type="entry name" value="Sigma3 and sigma4 domains of RNA polymerase sigma factors"/>
    <property type="match status" value="1"/>
</dbReference>
<dbReference type="InterPro" id="IPR013249">
    <property type="entry name" value="RNA_pol_sigma70_r4_t2"/>
</dbReference>
<evidence type="ECO:0000313" key="9">
    <source>
        <dbReference type="Proteomes" id="UP001501294"/>
    </source>
</evidence>
<protein>
    <recommendedName>
        <fullName evidence="7">RNA polymerase sigma factor 70 region 4 type 2 domain-containing protein</fullName>
    </recommendedName>
</protein>
<feature type="region of interest" description="Disordered" evidence="6">
    <location>
        <begin position="37"/>
        <end position="59"/>
    </location>
</feature>
<keyword evidence="9" id="KW-1185">Reference proteome</keyword>
<accession>A0ABP8HQB4</accession>
<reference evidence="9" key="1">
    <citation type="journal article" date="2019" name="Int. J. Syst. Evol. Microbiol.">
        <title>The Global Catalogue of Microorganisms (GCM) 10K type strain sequencing project: providing services to taxonomists for standard genome sequencing and annotation.</title>
        <authorList>
            <consortium name="The Broad Institute Genomics Platform"/>
            <consortium name="The Broad Institute Genome Sequencing Center for Infectious Disease"/>
            <person name="Wu L."/>
            <person name="Ma J."/>
        </authorList>
    </citation>
    <scope>NUCLEOTIDE SEQUENCE [LARGE SCALE GENOMIC DNA]</scope>
    <source>
        <strain evidence="9">JCM 17727</strain>
    </source>
</reference>
<dbReference type="InterPro" id="IPR013324">
    <property type="entry name" value="RNA_pol_sigma_r3/r4-like"/>
</dbReference>
<organism evidence="8 9">
    <name type="scientific">Kangiella taiwanensis</name>
    <dbReference type="NCBI Taxonomy" id="1079179"/>
    <lineage>
        <taxon>Bacteria</taxon>
        <taxon>Pseudomonadati</taxon>
        <taxon>Pseudomonadota</taxon>
        <taxon>Gammaproteobacteria</taxon>
        <taxon>Kangiellales</taxon>
        <taxon>Kangiellaceae</taxon>
        <taxon>Kangiella</taxon>
    </lineage>
</organism>
<evidence type="ECO:0000256" key="6">
    <source>
        <dbReference type="SAM" id="MobiDB-lite"/>
    </source>
</evidence>
<keyword evidence="5" id="KW-0804">Transcription</keyword>
<evidence type="ECO:0000313" key="8">
    <source>
        <dbReference type="EMBL" id="GAA4342602.1"/>
    </source>
</evidence>
<keyword evidence="4" id="KW-0238">DNA-binding</keyword>
<comment type="caution">
    <text evidence="8">The sequence shown here is derived from an EMBL/GenBank/DDBJ whole genome shotgun (WGS) entry which is preliminary data.</text>
</comment>
<keyword evidence="3" id="KW-0731">Sigma factor</keyword>
<dbReference type="PANTHER" id="PTHR43133:SF8">
    <property type="entry name" value="RNA POLYMERASE SIGMA FACTOR HI_1459-RELATED"/>
    <property type="match status" value="1"/>
</dbReference>
<dbReference type="Pfam" id="PF08281">
    <property type="entry name" value="Sigma70_r4_2"/>
    <property type="match status" value="1"/>
</dbReference>
<sequence>MQVYYKLEQFKGDSSLATWIGRIAYNFGLRFLQKQERAPAVDEKHPVEQEGDTKSGQLDDLQQQAIKDALSKAMKQLPPEQRTIIGLYHFNDMTTVEISEICNMPQGTVKSHLSRARERLKTLLESRRSIL</sequence>
<dbReference type="EMBL" id="BAABFU010000001">
    <property type="protein sequence ID" value="GAA4342602.1"/>
    <property type="molecule type" value="Genomic_DNA"/>
</dbReference>
<dbReference type="Proteomes" id="UP001501294">
    <property type="component" value="Unassembled WGS sequence"/>
</dbReference>
<dbReference type="NCBIfam" id="TIGR02937">
    <property type="entry name" value="sigma70-ECF"/>
    <property type="match status" value="1"/>
</dbReference>
<evidence type="ECO:0000259" key="7">
    <source>
        <dbReference type="Pfam" id="PF08281"/>
    </source>
</evidence>
<evidence type="ECO:0000256" key="2">
    <source>
        <dbReference type="ARBA" id="ARBA00023015"/>
    </source>
</evidence>
<dbReference type="InterPro" id="IPR039425">
    <property type="entry name" value="RNA_pol_sigma-70-like"/>
</dbReference>
<gene>
    <name evidence="8" type="ORF">GCM10023150_00510</name>
</gene>
<evidence type="ECO:0000256" key="3">
    <source>
        <dbReference type="ARBA" id="ARBA00023082"/>
    </source>
</evidence>
<name>A0ABP8HQB4_9GAMM</name>
<feature type="compositionally biased region" description="Basic and acidic residues" evidence="6">
    <location>
        <begin position="37"/>
        <end position="53"/>
    </location>
</feature>
<evidence type="ECO:0000256" key="5">
    <source>
        <dbReference type="ARBA" id="ARBA00023163"/>
    </source>
</evidence>
<dbReference type="InterPro" id="IPR013325">
    <property type="entry name" value="RNA_pol_sigma_r2"/>
</dbReference>
<dbReference type="Gene3D" id="1.10.1740.10">
    <property type="match status" value="1"/>
</dbReference>
<dbReference type="InterPro" id="IPR036388">
    <property type="entry name" value="WH-like_DNA-bd_sf"/>
</dbReference>
<proteinExistence type="inferred from homology"/>
<keyword evidence="2" id="KW-0805">Transcription regulation</keyword>
<dbReference type="CDD" id="cd06171">
    <property type="entry name" value="Sigma70_r4"/>
    <property type="match status" value="1"/>
</dbReference>
<feature type="domain" description="RNA polymerase sigma factor 70 region 4 type 2" evidence="7">
    <location>
        <begin position="68"/>
        <end position="120"/>
    </location>
</feature>
<evidence type="ECO:0000256" key="4">
    <source>
        <dbReference type="ARBA" id="ARBA00023125"/>
    </source>
</evidence>
<comment type="similarity">
    <text evidence="1">Belongs to the sigma-70 factor family. ECF subfamily.</text>
</comment>
<dbReference type="SUPFAM" id="SSF88946">
    <property type="entry name" value="Sigma2 domain of RNA polymerase sigma factors"/>
    <property type="match status" value="1"/>
</dbReference>
<dbReference type="Gene3D" id="1.10.10.10">
    <property type="entry name" value="Winged helix-like DNA-binding domain superfamily/Winged helix DNA-binding domain"/>
    <property type="match status" value="1"/>
</dbReference>
<evidence type="ECO:0000256" key="1">
    <source>
        <dbReference type="ARBA" id="ARBA00010641"/>
    </source>
</evidence>